<comment type="similarity">
    <text evidence="2 12">Belongs to the RNA methyltransferase RsmE family.</text>
</comment>
<evidence type="ECO:0000256" key="10">
    <source>
        <dbReference type="ARBA" id="ARBA00025699"/>
    </source>
</evidence>
<dbReference type="GO" id="GO:0005737">
    <property type="term" value="C:cytoplasm"/>
    <property type="evidence" value="ECO:0007669"/>
    <property type="project" value="UniProtKB-SubCell"/>
</dbReference>
<dbReference type="InterPro" id="IPR029028">
    <property type="entry name" value="Alpha/beta_knot_MTases"/>
</dbReference>
<keyword evidence="5 12" id="KW-0963">Cytoplasm</keyword>
<dbReference type="GO" id="GO:0070475">
    <property type="term" value="P:rRNA base methylation"/>
    <property type="evidence" value="ECO:0007669"/>
    <property type="project" value="TreeGrafter"/>
</dbReference>
<evidence type="ECO:0000256" key="9">
    <source>
        <dbReference type="ARBA" id="ARBA00022691"/>
    </source>
</evidence>
<dbReference type="PANTHER" id="PTHR30027">
    <property type="entry name" value="RIBOSOMAL RNA SMALL SUBUNIT METHYLTRANSFERASE E"/>
    <property type="match status" value="1"/>
</dbReference>
<dbReference type="SUPFAM" id="SSF75217">
    <property type="entry name" value="alpha/beta knot"/>
    <property type="match status" value="1"/>
</dbReference>
<evidence type="ECO:0000259" key="13">
    <source>
        <dbReference type="Pfam" id="PF04452"/>
    </source>
</evidence>
<keyword evidence="16" id="KW-1185">Reference proteome</keyword>
<dbReference type="SUPFAM" id="SSF88697">
    <property type="entry name" value="PUA domain-like"/>
    <property type="match status" value="1"/>
</dbReference>
<evidence type="ECO:0000256" key="3">
    <source>
        <dbReference type="ARBA" id="ARBA00012328"/>
    </source>
</evidence>
<dbReference type="Pfam" id="PF04452">
    <property type="entry name" value="Methyltrans_RNA"/>
    <property type="match status" value="1"/>
</dbReference>
<name>A0AAU9E8A7_9FIRM</name>
<keyword evidence="7 12" id="KW-0489">Methyltransferase</keyword>
<dbReference type="RefSeq" id="WP_338535303.1">
    <property type="nucleotide sequence ID" value="NZ_AP028654.1"/>
</dbReference>
<dbReference type="InterPro" id="IPR046887">
    <property type="entry name" value="RsmE_PUA-like"/>
</dbReference>
<dbReference type="InterPro" id="IPR029026">
    <property type="entry name" value="tRNA_m1G_MTases_N"/>
</dbReference>
<dbReference type="Pfam" id="PF20260">
    <property type="entry name" value="PUA_4"/>
    <property type="match status" value="1"/>
</dbReference>
<evidence type="ECO:0000256" key="8">
    <source>
        <dbReference type="ARBA" id="ARBA00022679"/>
    </source>
</evidence>
<evidence type="ECO:0000256" key="4">
    <source>
        <dbReference type="ARBA" id="ARBA00013673"/>
    </source>
</evidence>
<dbReference type="Gene3D" id="3.40.1280.10">
    <property type="match status" value="1"/>
</dbReference>
<feature type="domain" description="Ribosomal RNA small subunit methyltransferase E methyltransferase" evidence="13">
    <location>
        <begin position="74"/>
        <end position="246"/>
    </location>
</feature>
<evidence type="ECO:0000259" key="14">
    <source>
        <dbReference type="Pfam" id="PF20260"/>
    </source>
</evidence>
<proteinExistence type="inferred from homology"/>
<dbReference type="NCBIfam" id="TIGR00046">
    <property type="entry name" value="RsmE family RNA methyltransferase"/>
    <property type="match status" value="1"/>
</dbReference>
<evidence type="ECO:0000256" key="5">
    <source>
        <dbReference type="ARBA" id="ARBA00022490"/>
    </source>
</evidence>
<comment type="subcellular location">
    <subcellularLocation>
        <location evidence="1 12">Cytoplasm</location>
    </subcellularLocation>
</comment>
<dbReference type="GO" id="GO:0070042">
    <property type="term" value="F:rRNA (uridine-N3-)-methyltransferase activity"/>
    <property type="evidence" value="ECO:0007669"/>
    <property type="project" value="TreeGrafter"/>
</dbReference>
<gene>
    <name evidence="15" type="ORF">HLPR_20140</name>
</gene>
<organism evidence="15 16">
    <name type="scientific">Helicovermis profundi</name>
    <dbReference type="NCBI Taxonomy" id="3065157"/>
    <lineage>
        <taxon>Bacteria</taxon>
        <taxon>Bacillati</taxon>
        <taxon>Bacillota</taxon>
        <taxon>Clostridia</taxon>
        <taxon>Helicovermis</taxon>
    </lineage>
</organism>
<dbReference type="Gene3D" id="2.40.240.20">
    <property type="entry name" value="Hypothetical PUA domain-like, domain 1"/>
    <property type="match status" value="1"/>
</dbReference>
<dbReference type="InterPro" id="IPR046886">
    <property type="entry name" value="RsmE_MTase_dom"/>
</dbReference>
<keyword evidence="6 12" id="KW-0698">rRNA processing</keyword>
<evidence type="ECO:0000313" key="16">
    <source>
        <dbReference type="Proteomes" id="UP001321786"/>
    </source>
</evidence>
<dbReference type="KEGG" id="hprf:HLPR_20140"/>
<accession>A0AAU9E8A7</accession>
<keyword evidence="8 12" id="KW-0808">Transferase</keyword>
<sequence>MNRFFIKKENVSDNIATVSEKTDVNHILKVLRMNLGDDAEICVSSGEVYLGELQNITSESVEFRIIEKIEKVYESPINIDIYQGLPKSTKMDLIIQKNTELGVKTFTAVNFDRCITFFKDKKSENKKIERWQKIAEAAAKQSKRTYIPKINESIDMDRLVILSKNYDLLIIAYENDEDTGIKKVFSDIKSKNIDSKKVAIVIGPEGGFEESEIDILKELSNSYIINLGTRILRTETAGFVISSIIQYEIGDLG</sequence>
<evidence type="ECO:0000313" key="15">
    <source>
        <dbReference type="EMBL" id="BEP29683.1"/>
    </source>
</evidence>
<dbReference type="AlphaFoldDB" id="A0AAU9E8A7"/>
<dbReference type="PANTHER" id="PTHR30027:SF3">
    <property type="entry name" value="16S RRNA (URACIL(1498)-N(3))-METHYLTRANSFERASE"/>
    <property type="match status" value="1"/>
</dbReference>
<dbReference type="InterPro" id="IPR015947">
    <property type="entry name" value="PUA-like_sf"/>
</dbReference>
<dbReference type="EC" id="2.1.1.193" evidence="3 12"/>
<reference evidence="15 16" key="1">
    <citation type="submission" date="2023-08" db="EMBL/GenBank/DDBJ databases">
        <title>Helicovermis profunda gen. nov., sp. nov., a novel mesophilic, fermentative bacterium within the Bacillota from a deep-sea hydrothermal vent chimney.</title>
        <authorList>
            <person name="Miyazaki U."/>
            <person name="Mizutani D."/>
            <person name="Hashimoto Y."/>
            <person name="Tame A."/>
            <person name="Sawayama S."/>
            <person name="Miyazaki J."/>
            <person name="Takai K."/>
            <person name="Nakagawa S."/>
        </authorList>
    </citation>
    <scope>NUCLEOTIDE SEQUENCE [LARGE SCALE GENOMIC DNA]</scope>
    <source>
        <strain evidence="15 16">S502</strain>
    </source>
</reference>
<evidence type="ECO:0000256" key="12">
    <source>
        <dbReference type="PIRNR" id="PIRNR015601"/>
    </source>
</evidence>
<comment type="catalytic activity">
    <reaction evidence="11 12">
        <text>uridine(1498) in 16S rRNA + S-adenosyl-L-methionine = N(3)-methyluridine(1498) in 16S rRNA + S-adenosyl-L-homocysteine + H(+)</text>
        <dbReference type="Rhea" id="RHEA:42920"/>
        <dbReference type="Rhea" id="RHEA-COMP:10283"/>
        <dbReference type="Rhea" id="RHEA-COMP:10284"/>
        <dbReference type="ChEBI" id="CHEBI:15378"/>
        <dbReference type="ChEBI" id="CHEBI:57856"/>
        <dbReference type="ChEBI" id="CHEBI:59789"/>
        <dbReference type="ChEBI" id="CHEBI:65315"/>
        <dbReference type="ChEBI" id="CHEBI:74502"/>
        <dbReference type="EC" id="2.1.1.193"/>
    </reaction>
</comment>
<dbReference type="Proteomes" id="UP001321786">
    <property type="component" value="Chromosome"/>
</dbReference>
<evidence type="ECO:0000256" key="1">
    <source>
        <dbReference type="ARBA" id="ARBA00004496"/>
    </source>
</evidence>
<evidence type="ECO:0000256" key="6">
    <source>
        <dbReference type="ARBA" id="ARBA00022552"/>
    </source>
</evidence>
<dbReference type="CDD" id="cd18084">
    <property type="entry name" value="RsmE-like"/>
    <property type="match status" value="1"/>
</dbReference>
<feature type="domain" description="Ribosomal RNA small subunit methyltransferase E PUA-like" evidence="14">
    <location>
        <begin position="22"/>
        <end position="66"/>
    </location>
</feature>
<evidence type="ECO:0000256" key="2">
    <source>
        <dbReference type="ARBA" id="ARBA00005528"/>
    </source>
</evidence>
<evidence type="ECO:0000256" key="11">
    <source>
        <dbReference type="ARBA" id="ARBA00047944"/>
    </source>
</evidence>
<protein>
    <recommendedName>
        <fullName evidence="4 12">Ribosomal RNA small subunit methyltransferase E</fullName>
        <ecNumber evidence="3 12">2.1.1.193</ecNumber>
    </recommendedName>
</protein>
<evidence type="ECO:0000256" key="7">
    <source>
        <dbReference type="ARBA" id="ARBA00022603"/>
    </source>
</evidence>
<dbReference type="EMBL" id="AP028654">
    <property type="protein sequence ID" value="BEP29683.1"/>
    <property type="molecule type" value="Genomic_DNA"/>
</dbReference>
<comment type="function">
    <text evidence="10 12">Specifically methylates the N3 position of the uracil ring of uridine 1498 (m3U1498) in 16S rRNA. Acts on the fully assembled 30S ribosomal subunit.</text>
</comment>
<keyword evidence="9 12" id="KW-0949">S-adenosyl-L-methionine</keyword>
<dbReference type="PIRSF" id="PIRSF015601">
    <property type="entry name" value="MTase_slr0722"/>
    <property type="match status" value="1"/>
</dbReference>
<dbReference type="InterPro" id="IPR006700">
    <property type="entry name" value="RsmE"/>
</dbReference>